<organism evidence="2 3">
    <name type="scientific">Acorus calamus</name>
    <name type="common">Sweet flag</name>
    <dbReference type="NCBI Taxonomy" id="4465"/>
    <lineage>
        <taxon>Eukaryota</taxon>
        <taxon>Viridiplantae</taxon>
        <taxon>Streptophyta</taxon>
        <taxon>Embryophyta</taxon>
        <taxon>Tracheophyta</taxon>
        <taxon>Spermatophyta</taxon>
        <taxon>Magnoliopsida</taxon>
        <taxon>Liliopsida</taxon>
        <taxon>Acoraceae</taxon>
        <taxon>Acorus</taxon>
    </lineage>
</organism>
<dbReference type="AlphaFoldDB" id="A0AAV9CUL6"/>
<evidence type="ECO:0000313" key="2">
    <source>
        <dbReference type="EMBL" id="KAK1292525.1"/>
    </source>
</evidence>
<dbReference type="EMBL" id="JAUJYO010000017">
    <property type="protein sequence ID" value="KAK1292525.1"/>
    <property type="molecule type" value="Genomic_DNA"/>
</dbReference>
<gene>
    <name evidence="2" type="ORF">QJS10_CPB17g02397</name>
</gene>
<evidence type="ECO:0000313" key="3">
    <source>
        <dbReference type="Proteomes" id="UP001180020"/>
    </source>
</evidence>
<name>A0AAV9CUL6_ACOCL</name>
<reference evidence="2" key="1">
    <citation type="journal article" date="2023" name="Nat. Commun.">
        <title>Diploid and tetraploid genomes of Acorus and the evolution of monocots.</title>
        <authorList>
            <person name="Ma L."/>
            <person name="Liu K.W."/>
            <person name="Li Z."/>
            <person name="Hsiao Y.Y."/>
            <person name="Qi Y."/>
            <person name="Fu T."/>
            <person name="Tang G.D."/>
            <person name="Zhang D."/>
            <person name="Sun W.H."/>
            <person name="Liu D.K."/>
            <person name="Li Y."/>
            <person name="Chen G.Z."/>
            <person name="Liu X.D."/>
            <person name="Liao X.Y."/>
            <person name="Jiang Y.T."/>
            <person name="Yu X."/>
            <person name="Hao Y."/>
            <person name="Huang J."/>
            <person name="Zhao X.W."/>
            <person name="Ke S."/>
            <person name="Chen Y.Y."/>
            <person name="Wu W.L."/>
            <person name="Hsu J.L."/>
            <person name="Lin Y.F."/>
            <person name="Huang M.D."/>
            <person name="Li C.Y."/>
            <person name="Huang L."/>
            <person name="Wang Z.W."/>
            <person name="Zhao X."/>
            <person name="Zhong W.Y."/>
            <person name="Peng D.H."/>
            <person name="Ahmad S."/>
            <person name="Lan S."/>
            <person name="Zhang J.S."/>
            <person name="Tsai W.C."/>
            <person name="Van de Peer Y."/>
            <person name="Liu Z.J."/>
        </authorList>
    </citation>
    <scope>NUCLEOTIDE SEQUENCE</scope>
    <source>
        <strain evidence="2">CP</strain>
    </source>
</reference>
<comment type="caution">
    <text evidence="2">The sequence shown here is derived from an EMBL/GenBank/DDBJ whole genome shotgun (WGS) entry which is preliminary data.</text>
</comment>
<keyword evidence="3" id="KW-1185">Reference proteome</keyword>
<proteinExistence type="predicted"/>
<feature type="region of interest" description="Disordered" evidence="1">
    <location>
        <begin position="118"/>
        <end position="147"/>
    </location>
</feature>
<protein>
    <submittedName>
        <fullName evidence="2">Uncharacterized protein</fullName>
    </submittedName>
</protein>
<dbReference type="Proteomes" id="UP001180020">
    <property type="component" value="Unassembled WGS sequence"/>
</dbReference>
<evidence type="ECO:0000256" key="1">
    <source>
        <dbReference type="SAM" id="MobiDB-lite"/>
    </source>
</evidence>
<sequence length="314" mass="36066">MSSGMDTDNNNCIRPRDAKITLLLNNTETQDILYEGEIVITDLSLTRKTLQPNIFSPINTSTESFDKPQQNLTKYLFPVMHYRRTFATKLNLHLSLQFANFDNFVCQKEHDLKASATFDEEIGDKKQDSSRGRNHLPSPRERTDSISDAPTAILKNHPFMLGDENLYTYVITYYGKLTNLARLYQAMTSLNGQPRGWLSLIDGRIITEFEVNTSYMYNDATMHDLVKLMRTCLFHFDTFLPTTKEALKINGVYDIVKRTEDEVGLSWEGDATKKVEVVFMSGFVKTIVRIMLLEVYGVLYSSPNYYNTPIFYAS</sequence>
<accession>A0AAV9CUL6</accession>
<reference evidence="2" key="2">
    <citation type="submission" date="2023-06" db="EMBL/GenBank/DDBJ databases">
        <authorList>
            <person name="Ma L."/>
            <person name="Liu K.-W."/>
            <person name="Li Z."/>
            <person name="Hsiao Y.-Y."/>
            <person name="Qi Y."/>
            <person name="Fu T."/>
            <person name="Tang G."/>
            <person name="Zhang D."/>
            <person name="Sun W.-H."/>
            <person name="Liu D.-K."/>
            <person name="Li Y."/>
            <person name="Chen G.-Z."/>
            <person name="Liu X.-D."/>
            <person name="Liao X.-Y."/>
            <person name="Jiang Y.-T."/>
            <person name="Yu X."/>
            <person name="Hao Y."/>
            <person name="Huang J."/>
            <person name="Zhao X.-W."/>
            <person name="Ke S."/>
            <person name="Chen Y.-Y."/>
            <person name="Wu W.-L."/>
            <person name="Hsu J.-L."/>
            <person name="Lin Y.-F."/>
            <person name="Huang M.-D."/>
            <person name="Li C.-Y."/>
            <person name="Huang L."/>
            <person name="Wang Z.-W."/>
            <person name="Zhao X."/>
            <person name="Zhong W.-Y."/>
            <person name="Peng D.-H."/>
            <person name="Ahmad S."/>
            <person name="Lan S."/>
            <person name="Zhang J.-S."/>
            <person name="Tsai W.-C."/>
            <person name="Van De Peer Y."/>
            <person name="Liu Z.-J."/>
        </authorList>
    </citation>
    <scope>NUCLEOTIDE SEQUENCE</scope>
    <source>
        <strain evidence="2">CP</strain>
        <tissue evidence="2">Leaves</tissue>
    </source>
</reference>